<dbReference type="PROSITE" id="PS50222">
    <property type="entry name" value="EF_HAND_2"/>
    <property type="match status" value="2"/>
</dbReference>
<dbReference type="PROSITE" id="PS00018">
    <property type="entry name" value="EF_HAND_1"/>
    <property type="match status" value="1"/>
</dbReference>
<reference evidence="7 8" key="2">
    <citation type="submission" date="2024-05" db="EMBL/GenBank/DDBJ databases">
        <authorList>
            <person name="Chen Y."/>
            <person name="Shah S."/>
            <person name="Dougan E. K."/>
            <person name="Thang M."/>
            <person name="Chan C."/>
        </authorList>
    </citation>
    <scope>NUCLEOTIDE SEQUENCE [LARGE SCALE GENOMIC DNA]</scope>
</reference>
<dbReference type="EMBL" id="CAMXCT020004841">
    <property type="protein sequence ID" value="CAL1163893.1"/>
    <property type="molecule type" value="Genomic_DNA"/>
</dbReference>
<gene>
    <name evidence="6" type="ORF">C1SCF055_LOCUS35786</name>
</gene>
<dbReference type="InterPro" id="IPR002048">
    <property type="entry name" value="EF_hand_dom"/>
</dbReference>
<dbReference type="PANTHER" id="PTHR10891">
    <property type="entry name" value="EF-HAND CALCIUM-BINDING DOMAIN CONTAINING PROTEIN"/>
    <property type="match status" value="1"/>
</dbReference>
<evidence type="ECO:0000313" key="7">
    <source>
        <dbReference type="EMBL" id="CAL4797830.1"/>
    </source>
</evidence>
<dbReference type="Gene3D" id="1.10.238.10">
    <property type="entry name" value="EF-hand"/>
    <property type="match status" value="2"/>
</dbReference>
<evidence type="ECO:0000259" key="5">
    <source>
        <dbReference type="PROSITE" id="PS50222"/>
    </source>
</evidence>
<comment type="caution">
    <text evidence="6">The sequence shown here is derived from an EMBL/GenBank/DDBJ whole genome shotgun (WGS) entry which is preliminary data.</text>
</comment>
<feature type="domain" description="EF-hand" evidence="5">
    <location>
        <begin position="237"/>
        <end position="272"/>
    </location>
</feature>
<protein>
    <recommendedName>
        <fullName evidence="5">EF-hand domain-containing protein</fullName>
    </recommendedName>
</protein>
<name>A0A9P1DKW9_9DINO</name>
<dbReference type="InterPro" id="IPR011992">
    <property type="entry name" value="EF-hand-dom_pair"/>
</dbReference>
<feature type="non-terminal residue" evidence="6">
    <location>
        <position position="648"/>
    </location>
</feature>
<dbReference type="InterPro" id="IPR039647">
    <property type="entry name" value="EF_hand_pair_protein_CML-like"/>
</dbReference>
<dbReference type="CDD" id="cd00051">
    <property type="entry name" value="EFh"/>
    <property type="match status" value="1"/>
</dbReference>
<dbReference type="InterPro" id="IPR018247">
    <property type="entry name" value="EF_Hand_1_Ca_BS"/>
</dbReference>
<dbReference type="OrthoDB" id="426317at2759"/>
<evidence type="ECO:0000256" key="4">
    <source>
        <dbReference type="SAM" id="MobiDB-lite"/>
    </source>
</evidence>
<dbReference type="SUPFAM" id="SSF47473">
    <property type="entry name" value="EF-hand"/>
    <property type="match status" value="1"/>
</dbReference>
<dbReference type="GO" id="GO:0005509">
    <property type="term" value="F:calcium ion binding"/>
    <property type="evidence" value="ECO:0007669"/>
    <property type="project" value="InterPro"/>
</dbReference>
<reference evidence="6" key="1">
    <citation type="submission" date="2022-10" db="EMBL/GenBank/DDBJ databases">
        <authorList>
            <person name="Chen Y."/>
            <person name="Dougan E. K."/>
            <person name="Chan C."/>
            <person name="Rhodes N."/>
            <person name="Thang M."/>
        </authorList>
    </citation>
    <scope>NUCLEOTIDE SEQUENCE</scope>
</reference>
<keyword evidence="8" id="KW-1185">Reference proteome</keyword>
<evidence type="ECO:0000256" key="2">
    <source>
        <dbReference type="ARBA" id="ARBA00022737"/>
    </source>
</evidence>
<feature type="domain" description="EF-hand" evidence="5">
    <location>
        <begin position="153"/>
        <end position="188"/>
    </location>
</feature>
<organism evidence="6">
    <name type="scientific">Cladocopium goreaui</name>
    <dbReference type="NCBI Taxonomy" id="2562237"/>
    <lineage>
        <taxon>Eukaryota</taxon>
        <taxon>Sar</taxon>
        <taxon>Alveolata</taxon>
        <taxon>Dinophyceae</taxon>
        <taxon>Suessiales</taxon>
        <taxon>Symbiodiniaceae</taxon>
        <taxon>Cladocopium</taxon>
    </lineage>
</organism>
<dbReference type="Pfam" id="PF13499">
    <property type="entry name" value="EF-hand_7"/>
    <property type="match status" value="1"/>
</dbReference>
<dbReference type="SMART" id="SM00054">
    <property type="entry name" value="EFh"/>
    <property type="match status" value="4"/>
</dbReference>
<keyword evidence="2" id="KW-0677">Repeat</keyword>
<sequence length="648" mass="72924">FVEFLKVVSYYKKKELQQVLQNMFTGSFSLSLQKNMTQRRFSKAGELKRGKSELPSMLLSSGHCPLRQDSGVLRSTEEDETELNLWGFSNLISEYRREINDEVRRNHGYTPGEVEELMQLFRVYDPENQGVIAKRQLRRLLLDCVPQAEKSQAGREQIAQMIKESDADRSGSIDFQEFLLLMRLVSNRCSRERLATWAKKFMAALIPLMRMLPGWRLAKRWPFSKPGSVVATHFSVRDLREFRKVFKSYATNSSGDMSFEELQNMLGSITRAAQGARGSQELLEILRRYSQGDNAVDFPEFLHVMRDLVAHNWGNINALTAKAPPPEPTPEVDALLPPPAPPPEPPDPPAEAEAQDCVISPLGSLSEVTTAVVPNGTAQHKEKNNVAVCANSWVRQPWECVLEQCFSMDPPVVASCKPDCFKTAKILRQTHPLGNPLFRSLKFWNAMAAKSLPDILDLGFVALKPRVGENGLAELVLQAADNPFTQDGVERMTDYIDVFLEYNLVKKGFSIVYDLRLLRVPSLMLVKQLADWGRDPQRQQTFQRLNRICKVVVSEGWRMGVAKKILGAFFAMCPPVCDTYLLTAIDQPASEGMYFAPPSTGTKCGSELPGQTETHEESSWTAPRWLQMAVDFVAQPTTGPPLVHAAHY</sequence>
<evidence type="ECO:0000313" key="8">
    <source>
        <dbReference type="Proteomes" id="UP001152797"/>
    </source>
</evidence>
<keyword evidence="1" id="KW-0479">Metal-binding</keyword>
<evidence type="ECO:0000256" key="1">
    <source>
        <dbReference type="ARBA" id="ARBA00022723"/>
    </source>
</evidence>
<feature type="non-terminal residue" evidence="6">
    <location>
        <position position="1"/>
    </location>
</feature>
<dbReference type="EMBL" id="CAMXCT030004841">
    <property type="protein sequence ID" value="CAL4797830.1"/>
    <property type="molecule type" value="Genomic_DNA"/>
</dbReference>
<keyword evidence="3" id="KW-0106">Calcium</keyword>
<accession>A0A9P1DKW9</accession>
<dbReference type="AlphaFoldDB" id="A0A9P1DKW9"/>
<evidence type="ECO:0000256" key="3">
    <source>
        <dbReference type="ARBA" id="ARBA00022837"/>
    </source>
</evidence>
<proteinExistence type="predicted"/>
<feature type="region of interest" description="Disordered" evidence="4">
    <location>
        <begin position="320"/>
        <end position="353"/>
    </location>
</feature>
<dbReference type="EMBL" id="CAMXCT010004841">
    <property type="protein sequence ID" value="CAI4010518.1"/>
    <property type="molecule type" value="Genomic_DNA"/>
</dbReference>
<dbReference type="Proteomes" id="UP001152797">
    <property type="component" value="Unassembled WGS sequence"/>
</dbReference>
<feature type="compositionally biased region" description="Pro residues" evidence="4">
    <location>
        <begin position="336"/>
        <end position="349"/>
    </location>
</feature>
<evidence type="ECO:0000313" key="6">
    <source>
        <dbReference type="EMBL" id="CAI4010518.1"/>
    </source>
</evidence>